<comment type="similarity">
    <text evidence="8 9">Belongs to the TRAP transporter small permease family.</text>
</comment>
<organism evidence="11 12">
    <name type="scientific">Falsiroseomonas oleicola</name>
    <dbReference type="NCBI Taxonomy" id="2801474"/>
    <lineage>
        <taxon>Bacteria</taxon>
        <taxon>Pseudomonadati</taxon>
        <taxon>Pseudomonadota</taxon>
        <taxon>Alphaproteobacteria</taxon>
        <taxon>Acetobacterales</taxon>
        <taxon>Roseomonadaceae</taxon>
        <taxon>Falsiroseomonas</taxon>
    </lineage>
</organism>
<keyword evidence="5 9" id="KW-0812">Transmembrane</keyword>
<dbReference type="RefSeq" id="WP_216878642.1">
    <property type="nucleotide sequence ID" value="NZ_JAERQM010000008.1"/>
</dbReference>
<feature type="transmembrane region" description="Helical" evidence="9">
    <location>
        <begin position="101"/>
        <end position="123"/>
    </location>
</feature>
<evidence type="ECO:0000256" key="3">
    <source>
        <dbReference type="ARBA" id="ARBA00022475"/>
    </source>
</evidence>
<feature type="transmembrane region" description="Helical" evidence="9">
    <location>
        <begin position="26"/>
        <end position="47"/>
    </location>
</feature>
<comment type="subcellular location">
    <subcellularLocation>
        <location evidence="1 9">Cell inner membrane</location>
        <topology evidence="1 9">Multi-pass membrane protein</topology>
    </subcellularLocation>
</comment>
<feature type="domain" description="Tripartite ATP-independent periplasmic transporters DctQ component" evidence="10">
    <location>
        <begin position="40"/>
        <end position="162"/>
    </location>
</feature>
<evidence type="ECO:0000313" key="12">
    <source>
        <dbReference type="Proteomes" id="UP000689967"/>
    </source>
</evidence>
<comment type="subunit">
    <text evidence="9">The complex comprises the extracytoplasmic solute receptor protein and the two transmembrane proteins.</text>
</comment>
<dbReference type="InterPro" id="IPR007387">
    <property type="entry name" value="TRAP_DctQ"/>
</dbReference>
<gene>
    <name evidence="11" type="ORF">JJQ90_23085</name>
</gene>
<dbReference type="Proteomes" id="UP000689967">
    <property type="component" value="Unassembled WGS sequence"/>
</dbReference>
<feature type="transmembrane region" description="Helical" evidence="9">
    <location>
        <begin position="149"/>
        <end position="173"/>
    </location>
</feature>
<keyword evidence="12" id="KW-1185">Reference proteome</keyword>
<evidence type="ECO:0000256" key="4">
    <source>
        <dbReference type="ARBA" id="ARBA00022519"/>
    </source>
</evidence>
<evidence type="ECO:0000256" key="1">
    <source>
        <dbReference type="ARBA" id="ARBA00004429"/>
    </source>
</evidence>
<accession>A0ABS6HG02</accession>
<keyword evidence="2 9" id="KW-0813">Transport</keyword>
<sequence>MAFSSPSVAPTGTNPVARRLTPVTRFFTLLCGWWLLGYSLLVCADLVARRYLGVSLQGTDEIGGYTLAGLCAFGFAHTLLVRRHTRIDLFLSRMPAWPRAFAHVLAAIAIAAFAGLVATRGWAEVADSIDFMSVSTSPLQVPLWIPQGVWFAGFALFGLVAGILALHAAALLLRGRVREVNAWYGPPTVDEEIAAETGKDALR</sequence>
<name>A0ABS6HG02_9PROT</name>
<evidence type="ECO:0000256" key="2">
    <source>
        <dbReference type="ARBA" id="ARBA00022448"/>
    </source>
</evidence>
<keyword evidence="3" id="KW-1003">Cell membrane</keyword>
<dbReference type="InterPro" id="IPR055348">
    <property type="entry name" value="DctQ"/>
</dbReference>
<dbReference type="EMBL" id="JAERQM010000008">
    <property type="protein sequence ID" value="MBU8546623.1"/>
    <property type="molecule type" value="Genomic_DNA"/>
</dbReference>
<comment type="caution">
    <text evidence="11">The sequence shown here is derived from an EMBL/GenBank/DDBJ whole genome shotgun (WGS) entry which is preliminary data.</text>
</comment>
<evidence type="ECO:0000259" key="10">
    <source>
        <dbReference type="Pfam" id="PF04290"/>
    </source>
</evidence>
<dbReference type="PANTHER" id="PTHR35011">
    <property type="entry name" value="2,3-DIKETO-L-GULONATE TRAP TRANSPORTER SMALL PERMEASE PROTEIN YIAM"/>
    <property type="match status" value="1"/>
</dbReference>
<evidence type="ECO:0000256" key="6">
    <source>
        <dbReference type="ARBA" id="ARBA00022989"/>
    </source>
</evidence>
<keyword evidence="4 9" id="KW-0997">Cell inner membrane</keyword>
<reference evidence="11 12" key="1">
    <citation type="submission" date="2021-01" db="EMBL/GenBank/DDBJ databases">
        <title>Roseomonas sp. nov, a bacterium isolated from an oil production mixture in Yumen Oilfield.</title>
        <authorList>
            <person name="Wu D."/>
        </authorList>
    </citation>
    <scope>NUCLEOTIDE SEQUENCE [LARGE SCALE GENOMIC DNA]</scope>
    <source>
        <strain evidence="11 12">ROY-5-3</strain>
    </source>
</reference>
<protein>
    <recommendedName>
        <fullName evidence="9">TRAP transporter small permease protein</fullName>
    </recommendedName>
</protein>
<evidence type="ECO:0000313" key="11">
    <source>
        <dbReference type="EMBL" id="MBU8546623.1"/>
    </source>
</evidence>
<evidence type="ECO:0000256" key="8">
    <source>
        <dbReference type="ARBA" id="ARBA00038436"/>
    </source>
</evidence>
<feature type="transmembrane region" description="Helical" evidence="9">
    <location>
        <begin position="62"/>
        <end position="81"/>
    </location>
</feature>
<dbReference type="PANTHER" id="PTHR35011:SF10">
    <property type="entry name" value="TRAP TRANSPORTER SMALL PERMEASE PROTEIN"/>
    <property type="match status" value="1"/>
</dbReference>
<keyword evidence="7 9" id="KW-0472">Membrane</keyword>
<evidence type="ECO:0000256" key="9">
    <source>
        <dbReference type="RuleBase" id="RU369079"/>
    </source>
</evidence>
<evidence type="ECO:0000256" key="7">
    <source>
        <dbReference type="ARBA" id="ARBA00023136"/>
    </source>
</evidence>
<dbReference type="Pfam" id="PF04290">
    <property type="entry name" value="DctQ"/>
    <property type="match status" value="1"/>
</dbReference>
<evidence type="ECO:0000256" key="5">
    <source>
        <dbReference type="ARBA" id="ARBA00022692"/>
    </source>
</evidence>
<proteinExistence type="inferred from homology"/>
<keyword evidence="6 9" id="KW-1133">Transmembrane helix</keyword>
<comment type="function">
    <text evidence="9">Part of the tripartite ATP-independent periplasmic (TRAP) transport system.</text>
</comment>